<evidence type="ECO:0000256" key="4">
    <source>
        <dbReference type="ARBA" id="ARBA00022617"/>
    </source>
</evidence>
<comment type="caution">
    <text evidence="11">The sequence shown here is derived from an EMBL/GenBank/DDBJ whole genome shotgun (WGS) entry which is preliminary data.</text>
</comment>
<keyword evidence="5 9" id="KW-0479">Metal-binding</keyword>
<dbReference type="GO" id="GO:0005506">
    <property type="term" value="F:iron ion binding"/>
    <property type="evidence" value="ECO:0007669"/>
    <property type="project" value="InterPro"/>
</dbReference>
<keyword evidence="8 10" id="KW-0503">Monooxygenase</keyword>
<sequence length="305" mass="33693">MQHFRQKSMAGQVISSIAYGIDMLPENDPYVADAENLLRSAVTGTTREMPSWFPGARYKRYAREWYPIVVGAVKTTYDKVKSKLDDIWVARAIPASMYLGGTDTTVSALQTFTLAMILYPEVQRKAQAEIDRVVGSSRLPDFSDQDALPYVQAVLKGVSRWHLVTPLGAPRKVIVSDVYEGYYIPAGSIIIPNVWGMMHDPAVFAEPDRFHPERWLSPDAPAFPNPVFGFGARQCPGRVLARASVWSNIVGIFKLAAFDITPTEDGPPEEAYTSGAISYVKPFRCNILPRSTVAASLVRATESDG</sequence>
<dbReference type="InterPro" id="IPR002401">
    <property type="entry name" value="Cyt_P450_E_grp-I"/>
</dbReference>
<dbReference type="GO" id="GO:0004497">
    <property type="term" value="F:monooxygenase activity"/>
    <property type="evidence" value="ECO:0007669"/>
    <property type="project" value="UniProtKB-KW"/>
</dbReference>
<evidence type="ECO:0000256" key="9">
    <source>
        <dbReference type="PIRSR" id="PIRSR602401-1"/>
    </source>
</evidence>
<gene>
    <name evidence="11" type="ORF">EDB92DRAFT_1547535</name>
</gene>
<name>A0AAD4LAL6_9AGAM</name>
<dbReference type="GO" id="GO:0016705">
    <property type="term" value="F:oxidoreductase activity, acting on paired donors, with incorporation or reduction of molecular oxygen"/>
    <property type="evidence" value="ECO:0007669"/>
    <property type="project" value="InterPro"/>
</dbReference>
<dbReference type="PROSITE" id="PS00086">
    <property type="entry name" value="CYTOCHROME_P450"/>
    <property type="match status" value="1"/>
</dbReference>
<evidence type="ECO:0000256" key="5">
    <source>
        <dbReference type="ARBA" id="ARBA00022723"/>
    </source>
</evidence>
<evidence type="ECO:0000256" key="6">
    <source>
        <dbReference type="ARBA" id="ARBA00023002"/>
    </source>
</evidence>
<dbReference type="SUPFAM" id="SSF48264">
    <property type="entry name" value="Cytochrome P450"/>
    <property type="match status" value="1"/>
</dbReference>
<evidence type="ECO:0000313" key="11">
    <source>
        <dbReference type="EMBL" id="KAH8984047.1"/>
    </source>
</evidence>
<dbReference type="PRINTS" id="PR00463">
    <property type="entry name" value="EP450I"/>
</dbReference>
<comment type="pathway">
    <text evidence="2">Secondary metabolite biosynthesis.</text>
</comment>
<keyword evidence="4 9" id="KW-0349">Heme</keyword>
<comment type="similarity">
    <text evidence="3 10">Belongs to the cytochrome P450 family.</text>
</comment>
<dbReference type="GO" id="GO:0020037">
    <property type="term" value="F:heme binding"/>
    <property type="evidence" value="ECO:0007669"/>
    <property type="project" value="InterPro"/>
</dbReference>
<proteinExistence type="inferred from homology"/>
<dbReference type="InterPro" id="IPR050364">
    <property type="entry name" value="Cytochrome_P450_fung"/>
</dbReference>
<dbReference type="InterPro" id="IPR001128">
    <property type="entry name" value="Cyt_P450"/>
</dbReference>
<dbReference type="Pfam" id="PF00067">
    <property type="entry name" value="p450"/>
    <property type="match status" value="1"/>
</dbReference>
<evidence type="ECO:0000256" key="1">
    <source>
        <dbReference type="ARBA" id="ARBA00001971"/>
    </source>
</evidence>
<keyword evidence="12" id="KW-1185">Reference proteome</keyword>
<evidence type="ECO:0000313" key="12">
    <source>
        <dbReference type="Proteomes" id="UP001201163"/>
    </source>
</evidence>
<comment type="cofactor">
    <cofactor evidence="1 9">
        <name>heme</name>
        <dbReference type="ChEBI" id="CHEBI:30413"/>
    </cofactor>
</comment>
<evidence type="ECO:0000256" key="10">
    <source>
        <dbReference type="RuleBase" id="RU000461"/>
    </source>
</evidence>
<keyword evidence="7 9" id="KW-0408">Iron</keyword>
<dbReference type="EMBL" id="JAKELL010000080">
    <property type="protein sequence ID" value="KAH8984047.1"/>
    <property type="molecule type" value="Genomic_DNA"/>
</dbReference>
<organism evidence="11 12">
    <name type="scientific">Lactarius akahatsu</name>
    <dbReference type="NCBI Taxonomy" id="416441"/>
    <lineage>
        <taxon>Eukaryota</taxon>
        <taxon>Fungi</taxon>
        <taxon>Dikarya</taxon>
        <taxon>Basidiomycota</taxon>
        <taxon>Agaricomycotina</taxon>
        <taxon>Agaricomycetes</taxon>
        <taxon>Russulales</taxon>
        <taxon>Russulaceae</taxon>
        <taxon>Lactarius</taxon>
    </lineage>
</organism>
<dbReference type="PANTHER" id="PTHR46300:SF7">
    <property type="entry name" value="P450, PUTATIVE (EUROFUNG)-RELATED"/>
    <property type="match status" value="1"/>
</dbReference>
<evidence type="ECO:0000256" key="3">
    <source>
        <dbReference type="ARBA" id="ARBA00010617"/>
    </source>
</evidence>
<accession>A0AAD4LAL6</accession>
<dbReference type="Gene3D" id="1.10.630.10">
    <property type="entry name" value="Cytochrome P450"/>
    <property type="match status" value="1"/>
</dbReference>
<dbReference type="AlphaFoldDB" id="A0AAD4LAL6"/>
<dbReference type="InterPro" id="IPR036396">
    <property type="entry name" value="Cyt_P450_sf"/>
</dbReference>
<dbReference type="InterPro" id="IPR017972">
    <property type="entry name" value="Cyt_P450_CS"/>
</dbReference>
<keyword evidence="6 10" id="KW-0560">Oxidoreductase</keyword>
<feature type="binding site" description="axial binding residue" evidence="9">
    <location>
        <position position="235"/>
    </location>
    <ligand>
        <name>heme</name>
        <dbReference type="ChEBI" id="CHEBI:30413"/>
    </ligand>
    <ligandPart>
        <name>Fe</name>
        <dbReference type="ChEBI" id="CHEBI:18248"/>
    </ligandPart>
</feature>
<evidence type="ECO:0000256" key="8">
    <source>
        <dbReference type="ARBA" id="ARBA00023033"/>
    </source>
</evidence>
<protein>
    <submittedName>
        <fullName evidence="11">Cytochrome P450</fullName>
    </submittedName>
</protein>
<dbReference type="PANTHER" id="PTHR46300">
    <property type="entry name" value="P450, PUTATIVE (EUROFUNG)-RELATED-RELATED"/>
    <property type="match status" value="1"/>
</dbReference>
<evidence type="ECO:0000256" key="2">
    <source>
        <dbReference type="ARBA" id="ARBA00005179"/>
    </source>
</evidence>
<dbReference type="Proteomes" id="UP001201163">
    <property type="component" value="Unassembled WGS sequence"/>
</dbReference>
<reference evidence="11" key="1">
    <citation type="submission" date="2022-01" db="EMBL/GenBank/DDBJ databases">
        <title>Comparative genomics reveals a dynamic genome evolution in the ectomycorrhizal milk-cap (Lactarius) mushrooms.</title>
        <authorList>
            <consortium name="DOE Joint Genome Institute"/>
            <person name="Lebreton A."/>
            <person name="Tang N."/>
            <person name="Kuo A."/>
            <person name="LaButti K."/>
            <person name="Drula E."/>
            <person name="Barry K."/>
            <person name="Clum A."/>
            <person name="Lipzen A."/>
            <person name="Mousain D."/>
            <person name="Ng V."/>
            <person name="Wang R."/>
            <person name="Wang X."/>
            <person name="Dai Y."/>
            <person name="Henrissat B."/>
            <person name="Grigoriev I.V."/>
            <person name="Guerin-Laguette A."/>
            <person name="Yu F."/>
            <person name="Martin F.M."/>
        </authorList>
    </citation>
    <scope>NUCLEOTIDE SEQUENCE</scope>
    <source>
        <strain evidence="11">QP</strain>
    </source>
</reference>
<evidence type="ECO:0000256" key="7">
    <source>
        <dbReference type="ARBA" id="ARBA00023004"/>
    </source>
</evidence>